<name>A0A2U2J1L7_9SPHN</name>
<evidence type="ECO:0000256" key="1">
    <source>
        <dbReference type="SAM" id="SignalP"/>
    </source>
</evidence>
<evidence type="ECO:0000313" key="3">
    <source>
        <dbReference type="Proteomes" id="UP000245916"/>
    </source>
</evidence>
<feature type="chain" id="PRO_5015750365" description="Spore coat protein U domain-containing protein" evidence="1">
    <location>
        <begin position="22"/>
        <end position="184"/>
    </location>
</feature>
<evidence type="ECO:0000313" key="2">
    <source>
        <dbReference type="EMBL" id="PWG02223.1"/>
    </source>
</evidence>
<reference evidence="2 3" key="1">
    <citation type="submission" date="2018-05" db="EMBL/GenBank/DDBJ databases">
        <title>Genome of Sphingosinicella humi QZX222.</title>
        <authorList>
            <person name="Qiao Z."/>
            <person name="Wang G."/>
        </authorList>
    </citation>
    <scope>NUCLEOTIDE SEQUENCE [LARGE SCALE GENOMIC DNA]</scope>
    <source>
        <strain evidence="2 3">QZX222</strain>
    </source>
</reference>
<proteinExistence type="predicted"/>
<feature type="signal peptide" evidence="1">
    <location>
        <begin position="1"/>
        <end position="21"/>
    </location>
</feature>
<evidence type="ECO:0008006" key="4">
    <source>
        <dbReference type="Google" id="ProtNLM"/>
    </source>
</evidence>
<protein>
    <recommendedName>
        <fullName evidence="4">Spore coat protein U domain-containing protein</fullName>
    </recommendedName>
</protein>
<comment type="caution">
    <text evidence="2">The sequence shown here is derived from an EMBL/GenBank/DDBJ whole genome shotgun (WGS) entry which is preliminary data.</text>
</comment>
<organism evidence="2 3">
    <name type="scientific">Allosphingosinicella humi</name>
    <dbReference type="NCBI Taxonomy" id="2068657"/>
    <lineage>
        <taxon>Bacteria</taxon>
        <taxon>Pseudomonadati</taxon>
        <taxon>Pseudomonadota</taxon>
        <taxon>Alphaproteobacteria</taxon>
        <taxon>Sphingomonadales</taxon>
        <taxon>Sphingomonadaceae</taxon>
        <taxon>Allosphingosinicella</taxon>
    </lineage>
</organism>
<keyword evidence="1" id="KW-0732">Signal</keyword>
<dbReference type="EMBL" id="QFFF01000001">
    <property type="protein sequence ID" value="PWG02223.1"/>
    <property type="molecule type" value="Genomic_DNA"/>
</dbReference>
<keyword evidence="3" id="KW-1185">Reference proteome</keyword>
<dbReference type="OrthoDB" id="7596099at2"/>
<dbReference type="Proteomes" id="UP000245916">
    <property type="component" value="Unassembled WGS sequence"/>
</dbReference>
<dbReference type="RefSeq" id="WP_109270363.1">
    <property type="nucleotide sequence ID" value="NZ_QFFF01000001.1"/>
</dbReference>
<accession>A0A2U2J1L7</accession>
<sequence>MKKILIAAVASTALIATPAFAGPTDSQALNVSGTVNQECSIAAPAAVNFPTVNINEGAGANALLLKNGSQAQSQNIYVSCNYAAKVGASSQNGGLLNAAGATLAENDPDDFTNVIHYRVKLDATDNSFPVLDFRTRLEAGDSVNAAGAFHNNALLEVRIDRDDTAKRPVAGAYTDVTVLSAGPV</sequence>
<dbReference type="AlphaFoldDB" id="A0A2U2J1L7"/>
<gene>
    <name evidence="2" type="ORF">DF286_04585</name>
</gene>